<feature type="transmembrane region" description="Helical" evidence="1">
    <location>
        <begin position="257"/>
        <end position="282"/>
    </location>
</feature>
<keyword evidence="3" id="KW-1185">Reference proteome</keyword>
<feature type="transmembrane region" description="Helical" evidence="1">
    <location>
        <begin position="96"/>
        <end position="114"/>
    </location>
</feature>
<keyword evidence="1" id="KW-0812">Transmembrane</keyword>
<reference evidence="2 3" key="1">
    <citation type="submission" date="2015-04" db="EMBL/GenBank/DDBJ databases">
        <title>Comparative genomics of rhizobia nodulating Arachis hypogaea in China.</title>
        <authorList>
            <person name="Li Y."/>
        </authorList>
    </citation>
    <scope>NUCLEOTIDE SEQUENCE [LARGE SCALE GENOMIC DNA]</scope>
    <source>
        <strain evidence="2 3">CCBAU 51757</strain>
    </source>
</reference>
<feature type="transmembrane region" description="Helical" evidence="1">
    <location>
        <begin position="121"/>
        <end position="141"/>
    </location>
</feature>
<protein>
    <submittedName>
        <fullName evidence="2">Uncharacterized protein</fullName>
    </submittedName>
</protein>
<feature type="transmembrane region" description="Helical" evidence="1">
    <location>
        <begin position="349"/>
        <end position="370"/>
    </location>
</feature>
<dbReference type="EMBL" id="LBJQ01000006">
    <property type="protein sequence ID" value="RXH38153.1"/>
    <property type="molecule type" value="Genomic_DNA"/>
</dbReference>
<organism evidence="2 3">
    <name type="scientific">Bradyrhizobium nanningense</name>
    <dbReference type="NCBI Taxonomy" id="1325118"/>
    <lineage>
        <taxon>Bacteria</taxon>
        <taxon>Pseudomonadati</taxon>
        <taxon>Pseudomonadota</taxon>
        <taxon>Alphaproteobacteria</taxon>
        <taxon>Hyphomicrobiales</taxon>
        <taxon>Nitrobacteraceae</taxon>
        <taxon>Bradyrhizobium</taxon>
    </lineage>
</organism>
<feature type="transmembrane region" description="Helical" evidence="1">
    <location>
        <begin position="289"/>
        <end position="315"/>
    </location>
</feature>
<evidence type="ECO:0000256" key="1">
    <source>
        <dbReference type="SAM" id="Phobius"/>
    </source>
</evidence>
<dbReference type="Proteomes" id="UP000289546">
    <property type="component" value="Unassembled WGS sequence"/>
</dbReference>
<proteinExistence type="predicted"/>
<dbReference type="AlphaFoldDB" id="A0A4Q0SFC7"/>
<keyword evidence="1" id="KW-0472">Membrane</keyword>
<name>A0A4Q0SFC7_9BRAD</name>
<evidence type="ECO:0000313" key="2">
    <source>
        <dbReference type="EMBL" id="RXH38153.1"/>
    </source>
</evidence>
<sequence length="380" mass="41638">MPLMRVASLVALVALAASFFLPVWWVSLTAPNYPPQTFPQGVRINFHVNRISNGCVMRESKEVLEKEALDCVHEMDTINHFVGMYPIASGGPVEKLLSPFLFSFLGVLIVGFALPGAGLRTAAMALGFAGIAVWMSLALFAPNGIRYLERGWIVGLIDSLGRAEDEASSDTLHPVVRQLKESLAKSHIGETAPPKVERNAGKDQLIQILKTVYEQKAPVSLTDPAPQWTGRGIDVMAWHYDESLGRWFNEPARNARLVAIMTTSLYVVYGAVLAAMLAFLWVARQSRSVLFYALGVVPMILPAAFIMEYAAWLWWYGHSLNAMGAFTLKPFMPTVFGDGKVAQFSTHSYPYTGFALMCVVGAAMAIAVLLRRAAPKAAKD</sequence>
<keyword evidence="1" id="KW-1133">Transmembrane helix</keyword>
<accession>A0A4Q0SFC7</accession>
<evidence type="ECO:0000313" key="3">
    <source>
        <dbReference type="Proteomes" id="UP000289546"/>
    </source>
</evidence>
<gene>
    <name evidence="2" type="ORF">XH99_02340</name>
</gene>
<comment type="caution">
    <text evidence="2">The sequence shown here is derived from an EMBL/GenBank/DDBJ whole genome shotgun (WGS) entry which is preliminary data.</text>
</comment>